<evidence type="ECO:0000256" key="1">
    <source>
        <dbReference type="ARBA" id="ARBA00004651"/>
    </source>
</evidence>
<feature type="transmembrane region" description="Helical" evidence="9">
    <location>
        <begin position="58"/>
        <end position="79"/>
    </location>
</feature>
<gene>
    <name evidence="9 11" type="primary">lnt</name>
    <name evidence="11" type="ORF">LVJ94_18955</name>
</gene>
<reference evidence="11" key="1">
    <citation type="submission" date="2021-12" db="EMBL/GenBank/DDBJ databases">
        <title>Discovery of the Pendulisporaceae a myxobacterial family with distinct sporulation behavior and unique specialized metabolism.</title>
        <authorList>
            <person name="Garcia R."/>
            <person name="Popoff A."/>
            <person name="Bader C.D."/>
            <person name="Loehr J."/>
            <person name="Walesch S."/>
            <person name="Walt C."/>
            <person name="Boldt J."/>
            <person name="Bunk B."/>
            <person name="Haeckl F.J.F.P.J."/>
            <person name="Gunesch A.P."/>
            <person name="Birkelbach J."/>
            <person name="Nuebel U."/>
            <person name="Pietschmann T."/>
            <person name="Bach T."/>
            <person name="Mueller R."/>
        </authorList>
    </citation>
    <scope>NUCLEOTIDE SEQUENCE</scope>
    <source>
        <strain evidence="11">MSr11367</strain>
    </source>
</reference>
<protein>
    <recommendedName>
        <fullName evidence="9">Apolipoprotein N-acyltransferase</fullName>
        <shortName evidence="9">ALP N-acyltransferase</shortName>
        <ecNumber evidence="9">2.3.1.269</ecNumber>
    </recommendedName>
</protein>
<evidence type="ECO:0000256" key="7">
    <source>
        <dbReference type="ARBA" id="ARBA00023136"/>
    </source>
</evidence>
<organism evidence="11 12">
    <name type="scientific">Pendulispora rubella</name>
    <dbReference type="NCBI Taxonomy" id="2741070"/>
    <lineage>
        <taxon>Bacteria</taxon>
        <taxon>Pseudomonadati</taxon>
        <taxon>Myxococcota</taxon>
        <taxon>Myxococcia</taxon>
        <taxon>Myxococcales</taxon>
        <taxon>Sorangiineae</taxon>
        <taxon>Pendulisporaceae</taxon>
        <taxon>Pendulispora</taxon>
    </lineage>
</organism>
<name>A0ABZ2LEW5_9BACT</name>
<dbReference type="NCBIfam" id="TIGR00546">
    <property type="entry name" value="lnt"/>
    <property type="match status" value="1"/>
</dbReference>
<feature type="transmembrane region" description="Helical" evidence="9">
    <location>
        <begin position="168"/>
        <end position="186"/>
    </location>
</feature>
<feature type="transmembrane region" description="Helical" evidence="9">
    <location>
        <begin position="198"/>
        <end position="215"/>
    </location>
</feature>
<dbReference type="InterPro" id="IPR045378">
    <property type="entry name" value="LNT_N"/>
</dbReference>
<evidence type="ECO:0000256" key="9">
    <source>
        <dbReference type="HAMAP-Rule" id="MF_01148"/>
    </source>
</evidence>
<dbReference type="EC" id="2.3.1.269" evidence="9"/>
<keyword evidence="8 9" id="KW-0012">Acyltransferase</keyword>
<keyword evidence="6 9" id="KW-1133">Transmembrane helix</keyword>
<feature type="domain" description="CN hydrolase" evidence="10">
    <location>
        <begin position="230"/>
        <end position="481"/>
    </location>
</feature>
<dbReference type="PANTHER" id="PTHR38686">
    <property type="entry name" value="APOLIPOPROTEIN N-ACYLTRANSFERASE"/>
    <property type="match status" value="1"/>
</dbReference>
<keyword evidence="12" id="KW-1185">Reference proteome</keyword>
<sequence length="517" mass="57446">MKLRLPSELPLPVWPALGMAALSGFLYFLAFAGMDIWPLAFVAFVPLWIAIRGQRPRLALWLGLVTGATMNVFGFYWLLTMLKTFSGFPTVLCALFVLIICTYQGGRLGLMGWLYARASIRGWPAALVFVAAFVASELVFPLLFPWYYAATVHGQPALTQVADLGGPILIGVVLLLANLAIAEPILSRIEKRPLDRRLVQIGAGALAATLLYGYVRIRMVDAQAAASEAFNVGLVQGNMGLMQKRTDPAEGLRRHQKLTRELKERGTDLVVWSESSVTFAVPEAKADRFMFNNVSSQLGMPAIFGAVLFRVDADRERWFNTALSTDTQGKITARYDKEFLLAFGEYLPFGDTFPILYHWSPNSGKFSPGDKLDPLRIRTASGEHKVTTLICYEDILPSFTNKAVNHADPELLVNITNDAWFGDTSEPWEHLGLAQFRAIEHHRYLVRSTNSGVSAVIDPVGRVIAHTGTFRVEALQASVRWMRGKTAYEVIGDIPWYLLTLAVAYAAFRKRNLQPTT</sequence>
<dbReference type="InterPro" id="IPR004563">
    <property type="entry name" value="Apolipo_AcylTrfase"/>
</dbReference>
<comment type="subcellular location">
    <subcellularLocation>
        <location evidence="1 9">Cell membrane</location>
        <topology evidence="1 9">Multi-pass membrane protein</topology>
    </subcellularLocation>
</comment>
<dbReference type="PANTHER" id="PTHR38686:SF1">
    <property type="entry name" value="APOLIPOPROTEIN N-ACYLTRANSFERASE"/>
    <property type="match status" value="1"/>
</dbReference>
<dbReference type="Proteomes" id="UP001374803">
    <property type="component" value="Chromosome"/>
</dbReference>
<evidence type="ECO:0000256" key="3">
    <source>
        <dbReference type="ARBA" id="ARBA00022475"/>
    </source>
</evidence>
<comment type="function">
    <text evidence="9">Catalyzes the phospholipid dependent N-acylation of the N-terminal cysteine of apolipoprotein, the last step in lipoprotein maturation.</text>
</comment>
<comment type="catalytic activity">
    <reaction evidence="9">
        <text>N-terminal S-1,2-diacyl-sn-glyceryl-L-cysteinyl-[lipoprotein] + a glycerophospholipid = N-acyl-S-1,2-diacyl-sn-glyceryl-L-cysteinyl-[lipoprotein] + a 2-acyl-sn-glycero-3-phospholipid + H(+)</text>
        <dbReference type="Rhea" id="RHEA:48228"/>
        <dbReference type="Rhea" id="RHEA-COMP:14681"/>
        <dbReference type="Rhea" id="RHEA-COMP:14684"/>
        <dbReference type="ChEBI" id="CHEBI:15378"/>
        <dbReference type="ChEBI" id="CHEBI:136912"/>
        <dbReference type="ChEBI" id="CHEBI:140656"/>
        <dbReference type="ChEBI" id="CHEBI:140657"/>
        <dbReference type="ChEBI" id="CHEBI:140660"/>
        <dbReference type="EC" id="2.3.1.269"/>
    </reaction>
</comment>
<dbReference type="Pfam" id="PF00795">
    <property type="entry name" value="CN_hydrolase"/>
    <property type="match status" value="1"/>
</dbReference>
<dbReference type="RefSeq" id="WP_394838972.1">
    <property type="nucleotide sequence ID" value="NZ_CP089929.1"/>
</dbReference>
<accession>A0ABZ2LEW5</accession>
<keyword evidence="3 9" id="KW-1003">Cell membrane</keyword>
<evidence type="ECO:0000256" key="4">
    <source>
        <dbReference type="ARBA" id="ARBA00022679"/>
    </source>
</evidence>
<evidence type="ECO:0000259" key="10">
    <source>
        <dbReference type="PROSITE" id="PS50263"/>
    </source>
</evidence>
<dbReference type="Gene3D" id="3.60.110.10">
    <property type="entry name" value="Carbon-nitrogen hydrolase"/>
    <property type="match status" value="1"/>
</dbReference>
<feature type="transmembrane region" description="Helical" evidence="9">
    <location>
        <begin position="85"/>
        <end position="103"/>
    </location>
</feature>
<evidence type="ECO:0000256" key="2">
    <source>
        <dbReference type="ARBA" id="ARBA00010065"/>
    </source>
</evidence>
<comment type="pathway">
    <text evidence="9">Protein modification; lipoprotein biosynthesis (N-acyl transfer).</text>
</comment>
<dbReference type="CDD" id="cd07571">
    <property type="entry name" value="ALP_N-acyl_transferase"/>
    <property type="match status" value="1"/>
</dbReference>
<evidence type="ECO:0000256" key="8">
    <source>
        <dbReference type="ARBA" id="ARBA00023315"/>
    </source>
</evidence>
<evidence type="ECO:0000313" key="12">
    <source>
        <dbReference type="Proteomes" id="UP001374803"/>
    </source>
</evidence>
<dbReference type="PROSITE" id="PS50263">
    <property type="entry name" value="CN_HYDROLASE"/>
    <property type="match status" value="1"/>
</dbReference>
<keyword evidence="5 9" id="KW-0812">Transmembrane</keyword>
<keyword evidence="7 9" id="KW-0472">Membrane</keyword>
<feature type="transmembrane region" description="Helical" evidence="9">
    <location>
        <begin position="123"/>
        <end position="148"/>
    </location>
</feature>
<feature type="transmembrane region" description="Helical" evidence="9">
    <location>
        <begin position="36"/>
        <end position="51"/>
    </location>
</feature>
<evidence type="ECO:0000256" key="6">
    <source>
        <dbReference type="ARBA" id="ARBA00022989"/>
    </source>
</evidence>
<proteinExistence type="inferred from homology"/>
<evidence type="ECO:0000256" key="5">
    <source>
        <dbReference type="ARBA" id="ARBA00022692"/>
    </source>
</evidence>
<dbReference type="SUPFAM" id="SSF56317">
    <property type="entry name" value="Carbon-nitrogen hydrolase"/>
    <property type="match status" value="1"/>
</dbReference>
<dbReference type="InterPro" id="IPR036526">
    <property type="entry name" value="C-N_Hydrolase_sf"/>
</dbReference>
<keyword evidence="4 9" id="KW-0808">Transferase</keyword>
<dbReference type="EMBL" id="CP089983">
    <property type="protein sequence ID" value="WXB09302.1"/>
    <property type="molecule type" value="Genomic_DNA"/>
</dbReference>
<dbReference type="InterPro" id="IPR003010">
    <property type="entry name" value="C-N_Hydrolase"/>
</dbReference>
<evidence type="ECO:0000313" key="11">
    <source>
        <dbReference type="EMBL" id="WXB09302.1"/>
    </source>
</evidence>
<dbReference type="Pfam" id="PF20154">
    <property type="entry name" value="LNT_N"/>
    <property type="match status" value="1"/>
</dbReference>
<dbReference type="HAMAP" id="MF_01148">
    <property type="entry name" value="Lnt"/>
    <property type="match status" value="1"/>
</dbReference>
<comment type="similarity">
    <text evidence="2 9">Belongs to the CN hydrolase family. Apolipoprotein N-acyltransferase subfamily.</text>
</comment>